<dbReference type="PANTHER" id="PTHR40124">
    <property type="match status" value="1"/>
</dbReference>
<keyword evidence="5" id="KW-1185">Reference proteome</keyword>
<accession>A0A5A5T8A5</accession>
<dbReference type="Pfam" id="PF21294">
    <property type="entry name" value="Polysacc_lyase_14"/>
    <property type="match status" value="1"/>
</dbReference>
<feature type="signal peptide" evidence="2">
    <location>
        <begin position="1"/>
        <end position="37"/>
    </location>
</feature>
<name>A0A5A5T8A5_9CHLR</name>
<comment type="caution">
    <text evidence="4">The sequence shown here is derived from an EMBL/GenBank/DDBJ whole genome shotgun (WGS) entry which is preliminary data.</text>
</comment>
<feature type="domain" description="Polysaccharide lyase 14" evidence="3">
    <location>
        <begin position="328"/>
        <end position="517"/>
    </location>
</feature>
<evidence type="ECO:0000313" key="4">
    <source>
        <dbReference type="EMBL" id="GCF07209.1"/>
    </source>
</evidence>
<feature type="compositionally biased region" description="Polar residues" evidence="1">
    <location>
        <begin position="262"/>
        <end position="279"/>
    </location>
</feature>
<dbReference type="InterPro" id="IPR048958">
    <property type="entry name" value="Polysacc_lyase_14"/>
</dbReference>
<evidence type="ECO:0000256" key="1">
    <source>
        <dbReference type="SAM" id="MobiDB-lite"/>
    </source>
</evidence>
<keyword evidence="2" id="KW-0732">Signal</keyword>
<dbReference type="EMBL" id="BIXY01000007">
    <property type="protein sequence ID" value="GCF07209.1"/>
    <property type="molecule type" value="Genomic_DNA"/>
</dbReference>
<protein>
    <recommendedName>
        <fullName evidence="3">Polysaccharide lyase 14 domain-containing protein</fullName>
    </recommendedName>
</protein>
<feature type="chain" id="PRO_5023016374" description="Polysaccharide lyase 14 domain-containing protein" evidence="2">
    <location>
        <begin position="38"/>
        <end position="790"/>
    </location>
</feature>
<dbReference type="Gene3D" id="2.60.120.200">
    <property type="match status" value="1"/>
</dbReference>
<feature type="compositionally biased region" description="Low complexity" evidence="1">
    <location>
        <begin position="220"/>
        <end position="243"/>
    </location>
</feature>
<feature type="region of interest" description="Disordered" evidence="1">
    <location>
        <begin position="543"/>
        <end position="642"/>
    </location>
</feature>
<gene>
    <name evidence="4" type="ORF">KDI_07730</name>
</gene>
<sequence>MRKQRTHLRAVLTVVCALAAIAMLTIASTANPLTALAATPATTHKYVKAENGNPQFVSTVVTWYGYDDNSGQTESQLASSLIAYGKSDGFPTLHNQTTEGKGTYDDPVTFAAPDRNVKTYFPVGSIIYVPFVKKYFIMEDQCAGCQDGIGHADLFMGPARKVGGDVQGCENNVTPNNAVNVIINPGPGFEVNTTPMFTSSGVCNIKNNLFYNYKPALTDGNNSSNNSNGSGSGATSTPTATSPIRKAATRHSKATPTPEVTAASTPDTTSNSQETTTCASSGSSSSPLWSSDFSSADWQKSWGIQSTSKETVGLSNLSVVDDPSGQLKQKVLQVAYSSTATSKQINGAKFLGTLTGKSSNCLYLSYDVYFPKGFVFANGGKLPGLYGGTAVEGNTSPIAGQGFSTRLMWTRQNGGGICAYLPVGSALNTARYAYDGRNTSIGQNAWKYSGDGQWHQIQQFVKLNTNPADQLPNGEVDMWYDNQQVIQASGVNYRPSDSSTLGINGIFFDSSMNGAAKGATPLPTTATMDYANFVVSDHLITSSVPTTSATGTPTDTTGTPGVTPTDTTGTPEVTPTDTTGTPEVTPTDTTGTPEVTPTDTTGTPEVTPTNTSTDTPTDPAVGGKPTPTPTPTVPTVGGPTPTPGAPMIPLTTVNPDGQYDLSVQLVSATQTGNTHTYQIKVHNTTGAVKSSILLGLSVVGNSSRLQLANTSGKNSGWTVVNTSDSASPHLLATYTGIKPGYPVGANSDLPVLTLTVTGPTSPNAYLDLWTDVSGNSRDANSNDNLLTQQF</sequence>
<evidence type="ECO:0000313" key="5">
    <source>
        <dbReference type="Proteomes" id="UP000322530"/>
    </source>
</evidence>
<dbReference type="AlphaFoldDB" id="A0A5A5T8A5"/>
<proteinExistence type="predicted"/>
<reference evidence="4 5" key="1">
    <citation type="submission" date="2019-01" db="EMBL/GenBank/DDBJ databases">
        <title>Draft genome sequence of Dictyobacter sp. Uno17.</title>
        <authorList>
            <person name="Wang C.M."/>
            <person name="Zheng Y."/>
            <person name="Sakai Y."/>
            <person name="Abe K."/>
            <person name="Yokota A."/>
            <person name="Yabe S."/>
        </authorList>
    </citation>
    <scope>NUCLEOTIDE SEQUENCE [LARGE SCALE GENOMIC DNA]</scope>
    <source>
        <strain evidence="4 5">Uno17</strain>
    </source>
</reference>
<dbReference type="Proteomes" id="UP000322530">
    <property type="component" value="Unassembled WGS sequence"/>
</dbReference>
<evidence type="ECO:0000259" key="3">
    <source>
        <dbReference type="Pfam" id="PF21294"/>
    </source>
</evidence>
<feature type="region of interest" description="Disordered" evidence="1">
    <location>
        <begin position="220"/>
        <end position="287"/>
    </location>
</feature>
<feature type="compositionally biased region" description="Low complexity" evidence="1">
    <location>
        <begin position="543"/>
        <end position="625"/>
    </location>
</feature>
<organism evidence="4 5">
    <name type="scientific">Dictyobacter arantiisoli</name>
    <dbReference type="NCBI Taxonomy" id="2014874"/>
    <lineage>
        <taxon>Bacteria</taxon>
        <taxon>Bacillati</taxon>
        <taxon>Chloroflexota</taxon>
        <taxon>Ktedonobacteria</taxon>
        <taxon>Ktedonobacterales</taxon>
        <taxon>Dictyobacteraceae</taxon>
        <taxon>Dictyobacter</taxon>
    </lineage>
</organism>
<dbReference type="PANTHER" id="PTHR40124:SF1">
    <property type="entry name" value="DISAGGREGATASE RELATED REPEAT PROTEIN"/>
    <property type="match status" value="1"/>
</dbReference>
<evidence type="ECO:0000256" key="2">
    <source>
        <dbReference type="SAM" id="SignalP"/>
    </source>
</evidence>
<dbReference type="RefSeq" id="WP_149400244.1">
    <property type="nucleotide sequence ID" value="NZ_BIXY01000007.1"/>
</dbReference>
<dbReference type="OrthoDB" id="7552220at2"/>